<dbReference type="EMBL" id="MPOG01000019">
    <property type="protein sequence ID" value="OOH93240.1"/>
    <property type="molecule type" value="Genomic_DNA"/>
</dbReference>
<name>A0A1V3TW91_ELIME</name>
<dbReference type="OrthoDB" id="1367097at2"/>
<organism evidence="1 2">
    <name type="scientific">Elizabethkingia meningoseptica</name>
    <name type="common">Chryseobacterium meningosepticum</name>
    <dbReference type="NCBI Taxonomy" id="238"/>
    <lineage>
        <taxon>Bacteria</taxon>
        <taxon>Pseudomonadati</taxon>
        <taxon>Bacteroidota</taxon>
        <taxon>Flavobacteriia</taxon>
        <taxon>Flavobacteriales</taxon>
        <taxon>Weeksellaceae</taxon>
        <taxon>Elizabethkingia</taxon>
    </lineage>
</organism>
<protein>
    <submittedName>
        <fullName evidence="1">Uncharacterized protein</fullName>
    </submittedName>
</protein>
<dbReference type="eggNOG" id="ENOG50345EJ">
    <property type="taxonomic scope" value="Bacteria"/>
</dbReference>
<dbReference type="STRING" id="238.BBD35_05230"/>
<comment type="caution">
    <text evidence="1">The sequence shown here is derived from an EMBL/GenBank/DDBJ whole genome shotgun (WGS) entry which is preliminary data.</text>
</comment>
<sequence>MNYTEEQIFIRAKKVLKDLQQQYFKEENIEKAWFNDKDEVARPRGTIMPTWTIAVNEPIFETSEFLIFSDDTGEPLYYQNANMIIHEIQKDDNGNYY</sequence>
<proteinExistence type="predicted"/>
<dbReference type="RefSeq" id="WP_016200641.1">
    <property type="nucleotide sequence ID" value="NZ_CP014338.1"/>
</dbReference>
<keyword evidence="2" id="KW-1185">Reference proteome</keyword>
<evidence type="ECO:0000313" key="1">
    <source>
        <dbReference type="EMBL" id="OOH93240.1"/>
    </source>
</evidence>
<evidence type="ECO:0000313" key="2">
    <source>
        <dbReference type="Proteomes" id="UP000188947"/>
    </source>
</evidence>
<gene>
    <name evidence="1" type="ORF">BMF97_17405</name>
</gene>
<accession>A0A1V3TW91</accession>
<dbReference type="AlphaFoldDB" id="A0A1V3TW91"/>
<reference evidence="1 2" key="1">
    <citation type="submission" date="2016-11" db="EMBL/GenBank/DDBJ databases">
        <title>Genome sequence and comparative genomic analysis of clinical strain Elizabethkingia meningoseptica 61421 PRCM.</title>
        <authorList>
            <person name="Wang M."/>
            <person name="Hu S."/>
            <person name="Cao L."/>
            <person name="Jiang T."/>
            <person name="Zhou Y."/>
            <person name="Ming D."/>
        </authorList>
    </citation>
    <scope>NUCLEOTIDE SEQUENCE [LARGE SCALE GENOMIC DNA]</scope>
    <source>
        <strain evidence="1 2">61421 PRCM</strain>
    </source>
</reference>
<dbReference type="Proteomes" id="UP000188947">
    <property type="component" value="Unassembled WGS sequence"/>
</dbReference>
<dbReference type="GeneID" id="48543959"/>
<dbReference type="KEGG" id="emg:BBD33_03400"/>